<keyword evidence="2" id="KW-1133">Transmembrane helix</keyword>
<feature type="region of interest" description="Disordered" evidence="1">
    <location>
        <begin position="115"/>
        <end position="139"/>
    </location>
</feature>
<feature type="compositionally biased region" description="Low complexity" evidence="1">
    <location>
        <begin position="331"/>
        <end position="344"/>
    </location>
</feature>
<feature type="compositionally biased region" description="Basic residues" evidence="1">
    <location>
        <begin position="347"/>
        <end position="356"/>
    </location>
</feature>
<proteinExistence type="predicted"/>
<feature type="compositionally biased region" description="Polar residues" evidence="1">
    <location>
        <begin position="317"/>
        <end position="326"/>
    </location>
</feature>
<name>A0ABD5S2D4_9EURY</name>
<sequence>MVVVFSVVVVVVSSVVVVVVSSVVVVVVSSVVVVVAFSVVVVVVVVVFSSEESSDPLSSESSELSDPLSFELSLSSLSFELSLSSFESSLLSLSFELSLSSLSLLSFESSESFESSDPLSSDPSSFEPPPSSEFEFESESDSEESACVVELVEPSVVAVAFVEFVELSVVTASPLAVAEPVAVLPERFESVTLAADPLAPSGASFPPNMLMPATPAAATSTTTTARAAAASKYAPRDPSNILVVASVRTIVISVVRYDYVNEKMSDVCLPTTVIRRILILSKRGPSTPEKRFRSRLMRVPWAERRETVLHPPVASPVCTSTWGTSSRPDRAWTATRSTASTSAWPTHTRRSPRAAR</sequence>
<keyword evidence="2" id="KW-0812">Transmembrane</keyword>
<accession>A0ABD5S2D4</accession>
<evidence type="ECO:0000313" key="3">
    <source>
        <dbReference type="EMBL" id="MFC6725077.1"/>
    </source>
</evidence>
<gene>
    <name evidence="3" type="ORF">ACFQE1_11980</name>
</gene>
<reference evidence="3 4" key="1">
    <citation type="journal article" date="2019" name="Int. J. Syst. Evol. Microbiol.">
        <title>The Global Catalogue of Microorganisms (GCM) 10K type strain sequencing project: providing services to taxonomists for standard genome sequencing and annotation.</title>
        <authorList>
            <consortium name="The Broad Institute Genomics Platform"/>
            <consortium name="The Broad Institute Genome Sequencing Center for Infectious Disease"/>
            <person name="Wu L."/>
            <person name="Ma J."/>
        </authorList>
    </citation>
    <scope>NUCLEOTIDE SEQUENCE [LARGE SCALE GENOMIC DNA]</scope>
    <source>
        <strain evidence="3 4">NBRC 111368</strain>
    </source>
</reference>
<feature type="region of interest" description="Disordered" evidence="1">
    <location>
        <begin position="317"/>
        <end position="356"/>
    </location>
</feature>
<comment type="caution">
    <text evidence="3">The sequence shown here is derived from an EMBL/GenBank/DDBJ whole genome shotgun (WGS) entry which is preliminary data.</text>
</comment>
<evidence type="ECO:0000313" key="4">
    <source>
        <dbReference type="Proteomes" id="UP001596328"/>
    </source>
</evidence>
<keyword evidence="4" id="KW-1185">Reference proteome</keyword>
<evidence type="ECO:0000256" key="1">
    <source>
        <dbReference type="SAM" id="MobiDB-lite"/>
    </source>
</evidence>
<feature type="compositionally biased region" description="Low complexity" evidence="1">
    <location>
        <begin position="115"/>
        <end position="125"/>
    </location>
</feature>
<dbReference type="AlphaFoldDB" id="A0ABD5S2D4"/>
<feature type="non-terminal residue" evidence="3">
    <location>
        <position position="356"/>
    </location>
</feature>
<organism evidence="3 4">
    <name type="scientific">Halobium palmae</name>
    <dbReference type="NCBI Taxonomy" id="1776492"/>
    <lineage>
        <taxon>Archaea</taxon>
        <taxon>Methanobacteriati</taxon>
        <taxon>Methanobacteriota</taxon>
        <taxon>Stenosarchaea group</taxon>
        <taxon>Halobacteria</taxon>
        <taxon>Halobacteriales</taxon>
        <taxon>Haloferacaceae</taxon>
        <taxon>Halobium</taxon>
    </lineage>
</organism>
<protein>
    <submittedName>
        <fullName evidence="3">Uncharacterized protein</fullName>
    </submittedName>
</protein>
<dbReference type="EMBL" id="JBHSWU010000379">
    <property type="protein sequence ID" value="MFC6725077.1"/>
    <property type="molecule type" value="Genomic_DNA"/>
</dbReference>
<keyword evidence="2" id="KW-0472">Membrane</keyword>
<feature type="transmembrane region" description="Helical" evidence="2">
    <location>
        <begin position="24"/>
        <end position="48"/>
    </location>
</feature>
<dbReference type="Proteomes" id="UP001596328">
    <property type="component" value="Unassembled WGS sequence"/>
</dbReference>
<evidence type="ECO:0000256" key="2">
    <source>
        <dbReference type="SAM" id="Phobius"/>
    </source>
</evidence>